<reference evidence="3" key="1">
    <citation type="submission" date="2016-10" db="EMBL/GenBank/DDBJ databases">
        <authorList>
            <person name="Varghese N."/>
            <person name="Submissions S."/>
        </authorList>
    </citation>
    <scope>NUCLEOTIDE SEQUENCE [LARGE SCALE GENOMIC DNA]</scope>
    <source>
        <strain evidence="3">CGMCC 1.10824</strain>
    </source>
</reference>
<proteinExistence type="predicted"/>
<protein>
    <submittedName>
        <fullName evidence="2">Uncharacterized protein</fullName>
    </submittedName>
</protein>
<keyword evidence="1" id="KW-1133">Transmembrane helix</keyword>
<evidence type="ECO:0000256" key="1">
    <source>
        <dbReference type="SAM" id="Phobius"/>
    </source>
</evidence>
<dbReference type="STRING" id="1159017.SAMN02927930_00825"/>
<keyword evidence="1" id="KW-0472">Membrane</keyword>
<sequence>MSETTPTRMRGFATLGTAVLLLSMMVMATLYRAQFARFEQRILTLDIRQQALLLAADAVLERGVAQVMAEPSLHVPLLQRGQLNDIDYVLEVQRYEPREEFADEELLLIRVIVQHPQDGGELRQEQQVRFSPRGIERVRGSWRDF</sequence>
<accession>A0A1G6BIR9</accession>
<dbReference type="EMBL" id="FMXN01000003">
    <property type="protein sequence ID" value="SDB20479.1"/>
    <property type="molecule type" value="Genomic_DNA"/>
</dbReference>
<keyword evidence="3" id="KW-1185">Reference proteome</keyword>
<keyword evidence="1" id="KW-0812">Transmembrane</keyword>
<organism evidence="2 3">
    <name type="scientific">Pseudidiomarina indica</name>
    <dbReference type="NCBI Taxonomy" id="1159017"/>
    <lineage>
        <taxon>Bacteria</taxon>
        <taxon>Pseudomonadati</taxon>
        <taxon>Pseudomonadota</taxon>
        <taxon>Gammaproteobacteria</taxon>
        <taxon>Alteromonadales</taxon>
        <taxon>Idiomarinaceae</taxon>
        <taxon>Pseudidiomarina</taxon>
    </lineage>
</organism>
<feature type="transmembrane region" description="Helical" evidence="1">
    <location>
        <begin position="12"/>
        <end position="31"/>
    </location>
</feature>
<dbReference type="Proteomes" id="UP000199626">
    <property type="component" value="Unassembled WGS sequence"/>
</dbReference>
<dbReference type="AlphaFoldDB" id="A0A1G6BIR9"/>
<evidence type="ECO:0000313" key="2">
    <source>
        <dbReference type="EMBL" id="SDB20479.1"/>
    </source>
</evidence>
<name>A0A1G6BIR9_9GAMM</name>
<gene>
    <name evidence="2" type="ORF">SAMN02927930_00825</name>
</gene>
<dbReference type="RefSeq" id="WP_143001067.1">
    <property type="nucleotide sequence ID" value="NZ_FMXN01000003.1"/>
</dbReference>
<evidence type="ECO:0000313" key="3">
    <source>
        <dbReference type="Proteomes" id="UP000199626"/>
    </source>
</evidence>